<dbReference type="SMART" id="SM00862">
    <property type="entry name" value="Trans_reg_C"/>
    <property type="match status" value="1"/>
</dbReference>
<dbReference type="GO" id="GO:0003677">
    <property type="term" value="F:DNA binding"/>
    <property type="evidence" value="ECO:0007669"/>
    <property type="project" value="UniProtKB-UniRule"/>
</dbReference>
<dbReference type="InterPro" id="IPR005158">
    <property type="entry name" value="BTAD"/>
</dbReference>
<evidence type="ECO:0000256" key="2">
    <source>
        <dbReference type="ARBA" id="ARBA00022553"/>
    </source>
</evidence>
<dbReference type="SMART" id="SM01043">
    <property type="entry name" value="BTAD"/>
    <property type="match status" value="1"/>
</dbReference>
<evidence type="ECO:0000259" key="8">
    <source>
        <dbReference type="PROSITE" id="PS51755"/>
    </source>
</evidence>
<dbReference type="GO" id="GO:0006355">
    <property type="term" value="P:regulation of DNA-templated transcription"/>
    <property type="evidence" value="ECO:0007669"/>
    <property type="project" value="InterPro"/>
</dbReference>
<proteinExistence type="inferred from homology"/>
<dbReference type="Proteomes" id="UP000018763">
    <property type="component" value="Chromosome"/>
</dbReference>
<protein>
    <submittedName>
        <fullName evidence="9">Regulator</fullName>
    </submittedName>
</protein>
<dbReference type="FunFam" id="1.25.40.10:FF:000222">
    <property type="entry name" value="SARP family transcriptional regulator"/>
    <property type="match status" value="1"/>
</dbReference>
<dbReference type="Gene3D" id="2.60.200.20">
    <property type="match status" value="1"/>
</dbReference>
<dbReference type="SUPFAM" id="SSF49879">
    <property type="entry name" value="SMAD/FHA domain"/>
    <property type="match status" value="1"/>
</dbReference>
<dbReference type="Pfam" id="PF00498">
    <property type="entry name" value="FHA"/>
    <property type="match status" value="1"/>
</dbReference>
<evidence type="ECO:0000256" key="6">
    <source>
        <dbReference type="PROSITE-ProRule" id="PRU01091"/>
    </source>
</evidence>
<keyword evidence="10" id="KW-1185">Reference proteome</keyword>
<dbReference type="eggNOG" id="COG3629">
    <property type="taxonomic scope" value="Bacteria"/>
</dbReference>
<dbReference type="CDD" id="cd15831">
    <property type="entry name" value="BTAD"/>
    <property type="match status" value="1"/>
</dbReference>
<keyword evidence="2" id="KW-0597">Phosphoprotein</keyword>
<gene>
    <name evidence="9" type="ORF">D174_21650</name>
</gene>
<dbReference type="SMART" id="SM00240">
    <property type="entry name" value="FHA"/>
    <property type="match status" value="1"/>
</dbReference>
<dbReference type="RefSeq" id="WP_019511397.1">
    <property type="nucleotide sequence ID" value="NC_023036.2"/>
</dbReference>
<dbReference type="EMBL" id="CP006936">
    <property type="protein sequence ID" value="AHC27003.1"/>
    <property type="molecule type" value="Genomic_DNA"/>
</dbReference>
<evidence type="ECO:0000256" key="5">
    <source>
        <dbReference type="ARBA" id="ARBA00023163"/>
    </source>
</evidence>
<dbReference type="PROSITE" id="PS51755">
    <property type="entry name" value="OMPR_PHOB"/>
    <property type="match status" value="1"/>
</dbReference>
<dbReference type="InterPro" id="IPR016032">
    <property type="entry name" value="Sig_transdc_resp-reg_C-effctor"/>
</dbReference>
<dbReference type="HOGENOM" id="CLU_004665_0_3_11"/>
<feature type="domain" description="FHA" evidence="7">
    <location>
        <begin position="302"/>
        <end position="351"/>
    </location>
</feature>
<dbReference type="PANTHER" id="PTHR35807">
    <property type="entry name" value="TRANSCRIPTIONAL REGULATOR REDD-RELATED"/>
    <property type="match status" value="1"/>
</dbReference>
<dbReference type="InterPro" id="IPR001867">
    <property type="entry name" value="OmpR/PhoB-type_DNA-bd"/>
</dbReference>
<accession>V5XGN6</accession>
<keyword evidence="5" id="KW-0804">Transcription</keyword>
<dbReference type="FunFam" id="1.10.10.10:FF:000528">
    <property type="entry name" value="Transcriptional regulatory protein EmbR"/>
    <property type="match status" value="1"/>
</dbReference>
<dbReference type="SUPFAM" id="SSF46894">
    <property type="entry name" value="C-terminal effector domain of the bipartite response regulators"/>
    <property type="match status" value="1"/>
</dbReference>
<dbReference type="eggNOG" id="COG1716">
    <property type="taxonomic scope" value="Bacteria"/>
</dbReference>
<dbReference type="Gene3D" id="1.10.10.10">
    <property type="entry name" value="Winged helix-like DNA-binding domain superfamily/Winged helix DNA-binding domain"/>
    <property type="match status" value="1"/>
</dbReference>
<organism evidence="9 10">
    <name type="scientific">Mycolicibacterium neoaurum VKM Ac-1815D</name>
    <dbReference type="NCBI Taxonomy" id="700508"/>
    <lineage>
        <taxon>Bacteria</taxon>
        <taxon>Bacillati</taxon>
        <taxon>Actinomycetota</taxon>
        <taxon>Actinomycetes</taxon>
        <taxon>Mycobacteriales</taxon>
        <taxon>Mycobacteriaceae</taxon>
        <taxon>Mycolicibacterium</taxon>
    </lineage>
</organism>
<dbReference type="InterPro" id="IPR051677">
    <property type="entry name" value="AfsR-DnrI-RedD_regulator"/>
</dbReference>
<dbReference type="KEGG" id="mne:D174_21650"/>
<dbReference type="InterPro" id="IPR011990">
    <property type="entry name" value="TPR-like_helical_dom_sf"/>
</dbReference>
<reference evidence="9 10" key="1">
    <citation type="journal article" date="2014" name="Genome Announc.">
        <title>Complete Genome Sequence of Sterol-Transforming Mycobacterium neoaurum Strain VKM Ac-1815D.</title>
        <authorList>
            <person name="Shtratnikova V.Y."/>
            <person name="Bragin E.Y."/>
            <person name="Dovbnya D.V."/>
            <person name="Pekov Y.A."/>
            <person name="Schelkunov M.I."/>
            <person name="Strizhov N."/>
            <person name="Ivashina T.V."/>
            <person name="Ashapkin V.V."/>
            <person name="Donova M.V."/>
        </authorList>
    </citation>
    <scope>NUCLEOTIDE SEQUENCE [LARGE SCALE GENOMIC DNA]</scope>
    <source>
        <strain evidence="9 10">VKM Ac-1815D</strain>
    </source>
</reference>
<evidence type="ECO:0000259" key="7">
    <source>
        <dbReference type="PROSITE" id="PS50006"/>
    </source>
</evidence>
<dbReference type="GO" id="GO:0000160">
    <property type="term" value="P:phosphorelay signal transduction system"/>
    <property type="evidence" value="ECO:0007669"/>
    <property type="project" value="InterPro"/>
</dbReference>
<evidence type="ECO:0000313" key="9">
    <source>
        <dbReference type="EMBL" id="AHC27003.1"/>
    </source>
</evidence>
<dbReference type="AlphaFoldDB" id="V5XGN6"/>
<name>V5XGN6_MYCNE</name>
<dbReference type="Pfam" id="PF03704">
    <property type="entry name" value="BTAD"/>
    <property type="match status" value="1"/>
</dbReference>
<dbReference type="InterPro" id="IPR008984">
    <property type="entry name" value="SMAD_FHA_dom_sf"/>
</dbReference>
<dbReference type="PANTHER" id="PTHR35807:SF1">
    <property type="entry name" value="TRANSCRIPTIONAL REGULATOR REDD"/>
    <property type="match status" value="1"/>
</dbReference>
<keyword evidence="4 6" id="KW-0238">DNA-binding</keyword>
<feature type="domain" description="OmpR/PhoB-type" evidence="8">
    <location>
        <begin position="1"/>
        <end position="100"/>
    </location>
</feature>
<sequence>MDSPGLDFGVLGPLQLRISGQPVALGTPKQRAVLAMLVMSRNRPVGSDALVTAAWEQFPPPEPKASLHSYVSNLRKLIGSSGADGRSVLAAAPPGYRLSVADPHCDIGRFVAAKNAGVQAAAESRFEQASAHLADALAQWRGPVLDDLRDFEFVGPFATALTEDKVVAHTAHAEAEIACNRGYAVIGTLEQLVSEHPYREPLWAQLITAYYLSDRQSDALDAYQRLRTTLADDLGIDPGPTVRLLAERILRQEPLDARRSARTTAVHQISRIDLRTAVSTQSAPAQLRAESGRVHPLAAAATRIGRLPDNDIVLDDVRVSRHHAVLIDTGTSFVITDLRSANGVEIGGRRIRGTATLTHGDRIRVCDHEYVFEIVRHDRATGGA</sequence>
<comment type="similarity">
    <text evidence="1">Belongs to the AfsR/DnrI/RedD regulatory family.</text>
</comment>
<dbReference type="PROSITE" id="PS50006">
    <property type="entry name" value="FHA_DOMAIN"/>
    <property type="match status" value="1"/>
</dbReference>
<evidence type="ECO:0000256" key="3">
    <source>
        <dbReference type="ARBA" id="ARBA00023015"/>
    </source>
</evidence>
<dbReference type="Gene3D" id="1.25.40.10">
    <property type="entry name" value="Tetratricopeptide repeat domain"/>
    <property type="match status" value="1"/>
</dbReference>
<evidence type="ECO:0000256" key="1">
    <source>
        <dbReference type="ARBA" id="ARBA00005820"/>
    </source>
</evidence>
<evidence type="ECO:0000313" key="10">
    <source>
        <dbReference type="Proteomes" id="UP000018763"/>
    </source>
</evidence>
<dbReference type="Pfam" id="PF00486">
    <property type="entry name" value="Trans_reg_C"/>
    <property type="match status" value="1"/>
</dbReference>
<dbReference type="GeneID" id="43452055"/>
<dbReference type="InterPro" id="IPR036388">
    <property type="entry name" value="WH-like_DNA-bd_sf"/>
</dbReference>
<dbReference type="InterPro" id="IPR000253">
    <property type="entry name" value="FHA_dom"/>
</dbReference>
<dbReference type="SUPFAM" id="SSF48452">
    <property type="entry name" value="TPR-like"/>
    <property type="match status" value="1"/>
</dbReference>
<keyword evidence="3" id="KW-0805">Transcription regulation</keyword>
<evidence type="ECO:0000256" key="4">
    <source>
        <dbReference type="ARBA" id="ARBA00023125"/>
    </source>
</evidence>
<dbReference type="CDD" id="cd00060">
    <property type="entry name" value="FHA"/>
    <property type="match status" value="1"/>
</dbReference>
<feature type="DNA-binding region" description="OmpR/PhoB-type" evidence="6">
    <location>
        <begin position="1"/>
        <end position="100"/>
    </location>
</feature>